<dbReference type="GO" id="GO:0030170">
    <property type="term" value="F:pyridoxal phosphate binding"/>
    <property type="evidence" value="ECO:0007669"/>
    <property type="project" value="InterPro"/>
</dbReference>
<evidence type="ECO:0000313" key="6">
    <source>
        <dbReference type="Proteomes" id="UP000676325"/>
    </source>
</evidence>
<accession>A0A941E7N2</accession>
<gene>
    <name evidence="5" type="ORF">KDK95_06720</name>
</gene>
<organism evidence="5 6">
    <name type="scientific">Actinospica acidithermotolerans</name>
    <dbReference type="NCBI Taxonomy" id="2828514"/>
    <lineage>
        <taxon>Bacteria</taxon>
        <taxon>Bacillati</taxon>
        <taxon>Actinomycetota</taxon>
        <taxon>Actinomycetes</taxon>
        <taxon>Catenulisporales</taxon>
        <taxon>Actinospicaceae</taxon>
        <taxon>Actinospica</taxon>
    </lineage>
</organism>
<evidence type="ECO:0000313" key="5">
    <source>
        <dbReference type="EMBL" id="MBR7825992.1"/>
    </source>
</evidence>
<evidence type="ECO:0000256" key="2">
    <source>
        <dbReference type="ARBA" id="ARBA00022679"/>
    </source>
</evidence>
<dbReference type="InterPro" id="IPR015421">
    <property type="entry name" value="PyrdxlP-dep_Trfase_major"/>
</dbReference>
<keyword evidence="6" id="KW-1185">Reference proteome</keyword>
<proteinExistence type="predicted"/>
<evidence type="ECO:0000256" key="3">
    <source>
        <dbReference type="ARBA" id="ARBA00022898"/>
    </source>
</evidence>
<dbReference type="CDD" id="cd00609">
    <property type="entry name" value="AAT_like"/>
    <property type="match status" value="1"/>
</dbReference>
<dbReference type="InterPro" id="IPR004839">
    <property type="entry name" value="Aminotransferase_I/II_large"/>
</dbReference>
<dbReference type="PANTHER" id="PTHR43643">
    <property type="entry name" value="HISTIDINOL-PHOSPHATE AMINOTRANSFERASE 2"/>
    <property type="match status" value="1"/>
</dbReference>
<dbReference type="InterPro" id="IPR015424">
    <property type="entry name" value="PyrdxlP-dep_Trfase"/>
</dbReference>
<keyword evidence="2" id="KW-0808">Transferase</keyword>
<name>A0A941E7N2_9ACTN</name>
<dbReference type="AlphaFoldDB" id="A0A941E7N2"/>
<dbReference type="InterPro" id="IPR050106">
    <property type="entry name" value="HistidinolP_aminotransfase"/>
</dbReference>
<reference evidence="5" key="1">
    <citation type="submission" date="2021-04" db="EMBL/GenBank/DDBJ databases">
        <title>Genome based classification of Actinospica acidithermotolerans sp. nov., an actinobacterium isolated from an Indonesian hot spring.</title>
        <authorList>
            <person name="Kusuma A.B."/>
            <person name="Putra K.E."/>
            <person name="Nafisah S."/>
            <person name="Loh J."/>
            <person name="Nouioui I."/>
            <person name="Goodfellow M."/>
        </authorList>
    </citation>
    <scope>NUCLEOTIDE SEQUENCE</scope>
    <source>
        <strain evidence="5">MGRD01-02</strain>
    </source>
</reference>
<sequence length="351" mass="38033">MVSMQVIASPSDPIARLNLSESGFGCSPRARQAALDEADRLNRYPDAAAARLVAAIAGRENLTPNHVIVGNGIDELLLISALALVDPSAGAIVGDRTYPGHVNAVRAARQSPIILPLRDLRMDTEASASAMRSRSVVYICNPHNPTGVALDPAEIEYLARVAHQRGAVLVIDEAYIEFTDPDEATSAITHVRAGLPVIVLRTFSKIHGLAGLRCGYAMTRPDICERMRRLKDVLVFNVNRVALAAAEASLADAEFTDVVRGHTRTAVRSFEAWLTTQPWAEVNPSVTNFTLVKLPWPAHVVSERLAVHGVLVRDLTDMGWPDHVRISAGHADEMDSIRTALEKVAQELETG</sequence>
<dbReference type="InterPro" id="IPR015422">
    <property type="entry name" value="PyrdxlP-dep_Trfase_small"/>
</dbReference>
<dbReference type="EMBL" id="JAGSOH010000011">
    <property type="protein sequence ID" value="MBR7825992.1"/>
    <property type="molecule type" value="Genomic_DNA"/>
</dbReference>
<keyword evidence="3" id="KW-0663">Pyridoxal phosphate</keyword>
<evidence type="ECO:0000259" key="4">
    <source>
        <dbReference type="Pfam" id="PF00155"/>
    </source>
</evidence>
<dbReference type="SUPFAM" id="SSF53383">
    <property type="entry name" value="PLP-dependent transferases"/>
    <property type="match status" value="1"/>
</dbReference>
<dbReference type="Proteomes" id="UP000676325">
    <property type="component" value="Unassembled WGS sequence"/>
</dbReference>
<dbReference type="Pfam" id="PF00155">
    <property type="entry name" value="Aminotran_1_2"/>
    <property type="match status" value="1"/>
</dbReference>
<feature type="domain" description="Aminotransferase class I/classII large" evidence="4">
    <location>
        <begin position="21"/>
        <end position="335"/>
    </location>
</feature>
<dbReference type="GO" id="GO:0008483">
    <property type="term" value="F:transaminase activity"/>
    <property type="evidence" value="ECO:0007669"/>
    <property type="project" value="UniProtKB-KW"/>
</dbReference>
<comment type="caution">
    <text evidence="5">The sequence shown here is derived from an EMBL/GenBank/DDBJ whole genome shotgun (WGS) entry which is preliminary data.</text>
</comment>
<evidence type="ECO:0000256" key="1">
    <source>
        <dbReference type="ARBA" id="ARBA00022576"/>
    </source>
</evidence>
<keyword evidence="1 5" id="KW-0032">Aminotransferase</keyword>
<protein>
    <submittedName>
        <fullName evidence="5">Histidinol-phosphate aminotransferase family protein</fullName>
    </submittedName>
</protein>
<dbReference type="Gene3D" id="3.40.640.10">
    <property type="entry name" value="Type I PLP-dependent aspartate aminotransferase-like (Major domain)"/>
    <property type="match status" value="1"/>
</dbReference>
<dbReference type="Gene3D" id="3.90.1150.10">
    <property type="entry name" value="Aspartate Aminotransferase, domain 1"/>
    <property type="match status" value="1"/>
</dbReference>
<dbReference type="PANTHER" id="PTHR43643:SF3">
    <property type="entry name" value="HISTIDINOL-PHOSPHATE AMINOTRANSFERASE"/>
    <property type="match status" value="1"/>
</dbReference>